<keyword evidence="1" id="KW-0378">Hydrolase</keyword>
<dbReference type="AlphaFoldDB" id="A0AAU9DME1"/>
<dbReference type="KEGG" id="xak:KIMC2_06100"/>
<dbReference type="PROSITE" id="PS51781">
    <property type="entry name" value="SH3B"/>
    <property type="match status" value="3"/>
</dbReference>
<keyword evidence="2" id="KW-0961">Cell wall biogenesis/degradation</keyword>
<proteinExistence type="predicted"/>
<dbReference type="InterPro" id="IPR002508">
    <property type="entry name" value="MurNAc-LAA_cat"/>
</dbReference>
<dbReference type="Proteomes" id="UP001321804">
    <property type="component" value="Chromosome"/>
</dbReference>
<dbReference type="SMART" id="SM00646">
    <property type="entry name" value="Ami_3"/>
    <property type="match status" value="1"/>
</dbReference>
<dbReference type="PANTHER" id="PTHR30404:SF0">
    <property type="entry name" value="N-ACETYLMURAMOYL-L-ALANINE AMIDASE AMIC"/>
    <property type="match status" value="1"/>
</dbReference>
<dbReference type="CDD" id="cd02696">
    <property type="entry name" value="MurNAc-LAA"/>
    <property type="match status" value="1"/>
</dbReference>
<dbReference type="InterPro" id="IPR017293">
    <property type="entry name" value="N-acetylmuramoyl-L-ala_amidase"/>
</dbReference>
<dbReference type="Gene3D" id="2.30.30.40">
    <property type="entry name" value="SH3 Domains"/>
    <property type="match status" value="3"/>
</dbReference>
<organism evidence="4 5">
    <name type="scientific">Xylocopilactobacillus apis</name>
    <dbReference type="NCBI Taxonomy" id="2932183"/>
    <lineage>
        <taxon>Bacteria</taxon>
        <taxon>Bacillati</taxon>
        <taxon>Bacillota</taxon>
        <taxon>Bacilli</taxon>
        <taxon>Lactobacillales</taxon>
        <taxon>Lactobacillaceae</taxon>
        <taxon>Xylocopilactobacillus</taxon>
    </lineage>
</organism>
<dbReference type="InterPro" id="IPR036028">
    <property type="entry name" value="SH3-like_dom_sf"/>
</dbReference>
<name>A0AAU9DME1_9LACO</name>
<dbReference type="Pfam" id="PF01520">
    <property type="entry name" value="Amidase_3"/>
    <property type="match status" value="1"/>
</dbReference>
<dbReference type="PANTHER" id="PTHR30404">
    <property type="entry name" value="N-ACETYLMURAMOYL-L-ALANINE AMIDASE"/>
    <property type="match status" value="1"/>
</dbReference>
<dbReference type="GO" id="GO:0071555">
    <property type="term" value="P:cell wall organization"/>
    <property type="evidence" value="ECO:0007669"/>
    <property type="project" value="UniProtKB-KW"/>
</dbReference>
<reference evidence="4 5" key="1">
    <citation type="journal article" date="2023" name="Microbiol. Spectr.">
        <title>Symbiosis of Carpenter Bees with Uncharacterized Lactic Acid Bacteria Showing NAD Auxotrophy.</title>
        <authorList>
            <person name="Kawasaki S."/>
            <person name="Ozawa K."/>
            <person name="Mori T."/>
            <person name="Yamamoto A."/>
            <person name="Ito M."/>
            <person name="Ohkuma M."/>
            <person name="Sakamoto M."/>
            <person name="Matsutani M."/>
        </authorList>
    </citation>
    <scope>NUCLEOTIDE SEQUENCE [LARGE SCALE GENOMIC DNA]</scope>
    <source>
        <strain evidence="4 5">KimC2</strain>
    </source>
</reference>
<evidence type="ECO:0000313" key="4">
    <source>
        <dbReference type="EMBL" id="BDR56048.1"/>
    </source>
</evidence>
<sequence>MKVFLKKNYINLILLIAIVIGFMTTYALAVSNVVSIKAKVVNVRTGPMLSYNVMGQLKKGDQIQVIKKQNGWYMVRLGGDKVGWVASWLTDSTEIDSATNTVGIINTDQTNVREYANTNSKILKRINKGEKVNVVYSNGEWSQIIINGKVGWINNKLFNLADNEVIENQKTLRYVYVLEPMTRLRSDADPNSAIIANLKQQTKLSVLGSKGDYYEVRNPDNVTGFVARKMVTTEIPDPIKIIRPDSITKSTIVLDAGHGGSDPGAQANDNENFEKSYTLLFTETLKQKLEGAGAHVVMARSNDRYISLEDRVELTNKTKPNAFISIHFDSSNQSNQASGVTTYYYSKKTDLKLARSISHQLNDLELSNRGVAFGDFEVLRDSFYPSILLELGYINSDQDFAQISSRQYRDQVTDKIIDGLKNYFK</sequence>
<protein>
    <submittedName>
        <fullName evidence="4">N-acetylmuramoyl-L-alanine amidase</fullName>
    </submittedName>
</protein>
<evidence type="ECO:0000313" key="5">
    <source>
        <dbReference type="Proteomes" id="UP001321804"/>
    </source>
</evidence>
<dbReference type="Gene3D" id="3.40.630.40">
    <property type="entry name" value="Zn-dependent exopeptidases"/>
    <property type="match status" value="1"/>
</dbReference>
<keyword evidence="5" id="KW-1185">Reference proteome</keyword>
<evidence type="ECO:0000256" key="1">
    <source>
        <dbReference type="ARBA" id="ARBA00022801"/>
    </source>
</evidence>
<evidence type="ECO:0000259" key="3">
    <source>
        <dbReference type="PROSITE" id="PS51781"/>
    </source>
</evidence>
<dbReference type="GO" id="GO:0009253">
    <property type="term" value="P:peptidoglycan catabolic process"/>
    <property type="evidence" value="ECO:0007669"/>
    <property type="project" value="InterPro"/>
</dbReference>
<dbReference type="InterPro" id="IPR003646">
    <property type="entry name" value="SH3-like_bac-type"/>
</dbReference>
<dbReference type="Pfam" id="PF08239">
    <property type="entry name" value="SH3_3"/>
    <property type="match status" value="3"/>
</dbReference>
<feature type="domain" description="SH3b" evidence="3">
    <location>
        <begin position="170"/>
        <end position="235"/>
    </location>
</feature>
<dbReference type="InterPro" id="IPR050695">
    <property type="entry name" value="N-acetylmuramoyl_amidase_3"/>
</dbReference>
<dbReference type="SMART" id="SM00287">
    <property type="entry name" value="SH3b"/>
    <property type="match status" value="3"/>
</dbReference>
<dbReference type="GO" id="GO:0008745">
    <property type="term" value="F:N-acetylmuramoyl-L-alanine amidase activity"/>
    <property type="evidence" value="ECO:0007669"/>
    <property type="project" value="InterPro"/>
</dbReference>
<accession>A0AAU9DME1</accession>
<feature type="domain" description="SH3b" evidence="3">
    <location>
        <begin position="97"/>
        <end position="162"/>
    </location>
</feature>
<feature type="domain" description="SH3b" evidence="3">
    <location>
        <begin position="31"/>
        <end position="93"/>
    </location>
</feature>
<dbReference type="SUPFAM" id="SSF53187">
    <property type="entry name" value="Zn-dependent exopeptidases"/>
    <property type="match status" value="1"/>
</dbReference>
<dbReference type="GO" id="GO:0030288">
    <property type="term" value="C:outer membrane-bounded periplasmic space"/>
    <property type="evidence" value="ECO:0007669"/>
    <property type="project" value="TreeGrafter"/>
</dbReference>
<gene>
    <name evidence="4" type="ORF">KIMC2_06100</name>
</gene>
<dbReference type="RefSeq" id="WP_317697892.1">
    <property type="nucleotide sequence ID" value="NZ_AP026801.1"/>
</dbReference>
<dbReference type="CDD" id="cd00174">
    <property type="entry name" value="SH3"/>
    <property type="match status" value="1"/>
</dbReference>
<evidence type="ECO:0000256" key="2">
    <source>
        <dbReference type="ARBA" id="ARBA00023316"/>
    </source>
</evidence>
<dbReference type="EMBL" id="AP026801">
    <property type="protein sequence ID" value="BDR56048.1"/>
    <property type="molecule type" value="Genomic_DNA"/>
</dbReference>
<dbReference type="SUPFAM" id="SSF50044">
    <property type="entry name" value="SH3-domain"/>
    <property type="match status" value="1"/>
</dbReference>
<dbReference type="PIRSF" id="PIRSF037846">
    <property type="entry name" value="Autolysin_YrvJ_prd"/>
    <property type="match status" value="1"/>
</dbReference>